<dbReference type="AlphaFoldDB" id="A0A931IYB9"/>
<dbReference type="Proteomes" id="UP000620139">
    <property type="component" value="Unassembled WGS sequence"/>
</dbReference>
<dbReference type="PROSITE" id="PS51257">
    <property type="entry name" value="PROKAR_LIPOPROTEIN"/>
    <property type="match status" value="1"/>
</dbReference>
<evidence type="ECO:0000256" key="2">
    <source>
        <dbReference type="ARBA" id="ARBA00023110"/>
    </source>
</evidence>
<feature type="domain" description="PPIase cyclophilin-type" evidence="4">
    <location>
        <begin position="132"/>
        <end position="295"/>
    </location>
</feature>
<accession>A0A931IYB9</accession>
<name>A0A931IYB9_9BURK</name>
<keyword evidence="3 5" id="KW-0413">Isomerase</keyword>
<dbReference type="EC" id="5.2.1.8" evidence="1"/>
<dbReference type="PANTHER" id="PTHR43246">
    <property type="entry name" value="PEPTIDYL-PROLYL CIS-TRANS ISOMERASE CYP38, CHLOROPLASTIC"/>
    <property type="match status" value="1"/>
</dbReference>
<evidence type="ECO:0000313" key="6">
    <source>
        <dbReference type="Proteomes" id="UP000620139"/>
    </source>
</evidence>
<evidence type="ECO:0000256" key="3">
    <source>
        <dbReference type="ARBA" id="ARBA00023235"/>
    </source>
</evidence>
<gene>
    <name evidence="5" type="ORF">I7X43_10710</name>
</gene>
<protein>
    <recommendedName>
        <fullName evidence="1">peptidylprolyl isomerase</fullName>
        <ecNumber evidence="1">5.2.1.8</ecNumber>
    </recommendedName>
</protein>
<dbReference type="InterPro" id="IPR002130">
    <property type="entry name" value="Cyclophilin-type_PPIase_dom"/>
</dbReference>
<dbReference type="RefSeq" id="WP_198100921.1">
    <property type="nucleotide sequence ID" value="NZ_JAEDAL010000004.1"/>
</dbReference>
<dbReference type="Pfam" id="PF00160">
    <property type="entry name" value="Pro_isomerase"/>
    <property type="match status" value="1"/>
</dbReference>
<dbReference type="InterPro" id="IPR044665">
    <property type="entry name" value="E_coli_cyclophilin_A-like"/>
</dbReference>
<evidence type="ECO:0000259" key="4">
    <source>
        <dbReference type="PROSITE" id="PS50072"/>
    </source>
</evidence>
<keyword evidence="2" id="KW-0697">Rotamase</keyword>
<proteinExistence type="predicted"/>
<dbReference type="PROSITE" id="PS50072">
    <property type="entry name" value="CSA_PPIASE_2"/>
    <property type="match status" value="1"/>
</dbReference>
<dbReference type="SUPFAM" id="SSF50891">
    <property type="entry name" value="Cyclophilin-like"/>
    <property type="match status" value="1"/>
</dbReference>
<dbReference type="Gene3D" id="2.40.100.10">
    <property type="entry name" value="Cyclophilin-like"/>
    <property type="match status" value="1"/>
</dbReference>
<comment type="caution">
    <text evidence="5">The sequence shown here is derived from an EMBL/GenBank/DDBJ whole genome shotgun (WGS) entry which is preliminary data.</text>
</comment>
<keyword evidence="6" id="KW-1185">Reference proteome</keyword>
<dbReference type="InterPro" id="IPR029000">
    <property type="entry name" value="Cyclophilin-like_dom_sf"/>
</dbReference>
<organism evidence="5 6">
    <name type="scientific">Inhella gelatinilytica</name>
    <dbReference type="NCBI Taxonomy" id="2795030"/>
    <lineage>
        <taxon>Bacteria</taxon>
        <taxon>Pseudomonadati</taxon>
        <taxon>Pseudomonadota</taxon>
        <taxon>Betaproteobacteria</taxon>
        <taxon>Burkholderiales</taxon>
        <taxon>Sphaerotilaceae</taxon>
        <taxon>Inhella</taxon>
    </lineage>
</organism>
<evidence type="ECO:0000313" key="5">
    <source>
        <dbReference type="EMBL" id="MBH9553319.1"/>
    </source>
</evidence>
<dbReference type="GO" id="GO:0003755">
    <property type="term" value="F:peptidyl-prolyl cis-trans isomerase activity"/>
    <property type="evidence" value="ECO:0007669"/>
    <property type="project" value="UniProtKB-KW"/>
</dbReference>
<evidence type="ECO:0000256" key="1">
    <source>
        <dbReference type="ARBA" id="ARBA00013194"/>
    </source>
</evidence>
<reference evidence="5" key="1">
    <citation type="submission" date="2020-12" db="EMBL/GenBank/DDBJ databases">
        <title>The genome sequence of Inhella sp. 4Y17.</title>
        <authorList>
            <person name="Liu Y."/>
        </authorList>
    </citation>
    <scope>NUCLEOTIDE SEQUENCE</scope>
    <source>
        <strain evidence="5">4Y10</strain>
    </source>
</reference>
<dbReference type="EMBL" id="JAEDAL010000004">
    <property type="protein sequence ID" value="MBH9553319.1"/>
    <property type="molecule type" value="Genomic_DNA"/>
</dbReference>
<sequence>MKTNLQRAWSWGLTLGLGLSLVGCGGGGGALADKENQETVSSISATTVGYRRTMTVSVTGGGLTDGLKVVVPEGCGAVTASTGGTQFSRSFTCKVDKLGALLVTVENAAGKRLGTLTLDVPTPQVTLITNKGTMVLELDPIKAPLSVNNFLDYVAEGFYRNVVFHRVDPAFGVIQAGGFRTGTALVPITVVKEPIKNESNNGLKNLQGTIAMARLAGTDTATSQFFINMRDNPDFDFQSEALPGYAVFGKVVTGLDVVDTIGAVETGPRNVTIEGNVTTLQNVPKVDVTITFASQSR</sequence>